<comment type="similarity">
    <text evidence="2 6">Belongs to the cytochrome P450 family.</text>
</comment>
<dbReference type="PANTHER" id="PTHR24305">
    <property type="entry name" value="CYTOCHROME P450"/>
    <property type="match status" value="1"/>
</dbReference>
<dbReference type="Gene3D" id="1.10.630.10">
    <property type="entry name" value="Cytochrome P450"/>
    <property type="match status" value="1"/>
</dbReference>
<dbReference type="SUPFAM" id="SSF48264">
    <property type="entry name" value="Cytochrome P450"/>
    <property type="match status" value="1"/>
</dbReference>
<accession>A0A4U0XG98</accession>
<name>A0A4U0XG98_9PEZI</name>
<evidence type="ECO:0000313" key="7">
    <source>
        <dbReference type="EMBL" id="TKA75251.1"/>
    </source>
</evidence>
<organism evidence="7 8">
    <name type="scientific">Friedmanniomyces simplex</name>
    <dbReference type="NCBI Taxonomy" id="329884"/>
    <lineage>
        <taxon>Eukaryota</taxon>
        <taxon>Fungi</taxon>
        <taxon>Dikarya</taxon>
        <taxon>Ascomycota</taxon>
        <taxon>Pezizomycotina</taxon>
        <taxon>Dothideomycetes</taxon>
        <taxon>Dothideomycetidae</taxon>
        <taxon>Mycosphaerellales</taxon>
        <taxon>Teratosphaeriaceae</taxon>
        <taxon>Friedmanniomyces</taxon>
    </lineage>
</organism>
<dbReference type="InterPro" id="IPR017972">
    <property type="entry name" value="Cyt_P450_CS"/>
</dbReference>
<keyword evidence="3 5" id="KW-0479">Metal-binding</keyword>
<evidence type="ECO:0000256" key="1">
    <source>
        <dbReference type="ARBA" id="ARBA00001971"/>
    </source>
</evidence>
<dbReference type="GO" id="GO:0020037">
    <property type="term" value="F:heme binding"/>
    <property type="evidence" value="ECO:0007669"/>
    <property type="project" value="InterPro"/>
</dbReference>
<proteinExistence type="inferred from homology"/>
<keyword evidence="8" id="KW-1185">Reference proteome</keyword>
<dbReference type="GO" id="GO:0005506">
    <property type="term" value="F:iron ion binding"/>
    <property type="evidence" value="ECO:0007669"/>
    <property type="project" value="InterPro"/>
</dbReference>
<dbReference type="GO" id="GO:0004497">
    <property type="term" value="F:monooxygenase activity"/>
    <property type="evidence" value="ECO:0007669"/>
    <property type="project" value="UniProtKB-KW"/>
</dbReference>
<keyword evidence="6" id="KW-0503">Monooxygenase</keyword>
<evidence type="ECO:0000256" key="6">
    <source>
        <dbReference type="RuleBase" id="RU000461"/>
    </source>
</evidence>
<dbReference type="PRINTS" id="PR00385">
    <property type="entry name" value="P450"/>
</dbReference>
<dbReference type="InterPro" id="IPR001128">
    <property type="entry name" value="Cyt_P450"/>
</dbReference>
<dbReference type="Proteomes" id="UP000309340">
    <property type="component" value="Unassembled WGS sequence"/>
</dbReference>
<dbReference type="Pfam" id="PF00067">
    <property type="entry name" value="p450"/>
    <property type="match status" value="1"/>
</dbReference>
<gene>
    <name evidence="7" type="ORF">B0A55_05762</name>
</gene>
<dbReference type="PROSITE" id="PS00086">
    <property type="entry name" value="CYTOCHROME_P450"/>
    <property type="match status" value="1"/>
</dbReference>
<dbReference type="EMBL" id="NAJQ01000199">
    <property type="protein sequence ID" value="TKA75251.1"/>
    <property type="molecule type" value="Genomic_DNA"/>
</dbReference>
<keyword evidence="5 6" id="KW-0349">Heme</keyword>
<evidence type="ECO:0000256" key="5">
    <source>
        <dbReference type="PIRSR" id="PIRSR602403-1"/>
    </source>
</evidence>
<dbReference type="STRING" id="329884.A0A4U0XG98"/>
<dbReference type="InterPro" id="IPR002403">
    <property type="entry name" value="Cyt_P450_E_grp-IV"/>
</dbReference>
<reference evidence="7 8" key="1">
    <citation type="submission" date="2017-03" db="EMBL/GenBank/DDBJ databases">
        <title>Genomes of endolithic fungi from Antarctica.</title>
        <authorList>
            <person name="Coleine C."/>
            <person name="Masonjones S."/>
            <person name="Stajich J.E."/>
        </authorList>
    </citation>
    <scope>NUCLEOTIDE SEQUENCE [LARGE SCALE GENOMIC DNA]</scope>
    <source>
        <strain evidence="7 8">CCFEE 5184</strain>
    </source>
</reference>
<evidence type="ECO:0000256" key="3">
    <source>
        <dbReference type="ARBA" id="ARBA00022723"/>
    </source>
</evidence>
<sequence length="555" mass="61951">MAVPIIPTVALFLLLSLALYRFIVYPAFISPLSRIPSAHWSAPFSRLWILYYRSREEETPTVHAAHQRLGPIVRIAPNDISVNSVDGGIRTVYAGGYEKGDWYRNIFNNYGVMPMFAMPDHGPHSKRKRMLSNIYAKTTLQTSPSLSAITRVLLQERLTPRLREIEQSGKPAEFYWLFAATTMDIVSAYMFGLAQGTNYVQQPDVSAKFFTNYKARQRYQFWPQDLLSLTTWLGKVGLKWLVVPKWVDEANASMEAMVLAMCDAAEKVVSEAGGEKGMGSPEDWPNVYAQLRNALLKEKQAMKTDLSSSVEEMVMEQRLAVASEMLDHLFAGFDTSSIVLIFLAWELSRQENAAWQEALRHEIGALQEKHDAKAIDNLPILQAIMMETLRLHAAIPGNQPRITPAAATLGAPGHNISDLPPGVRVQAQAWSLHREPSVFPDPEGWKPERWLSPSAHSPVASPYASEAAYEHAQKEMGRWFWSFGSGGRMCVGSNLATYDMKAIIVAIWGSFKTTVGSTTDGRGDEGMVHRGGYVAEPMGKEGRFLELRVEAVGDR</sequence>
<dbReference type="AlphaFoldDB" id="A0A4U0XG98"/>
<evidence type="ECO:0000256" key="2">
    <source>
        <dbReference type="ARBA" id="ARBA00010617"/>
    </source>
</evidence>
<keyword evidence="6" id="KW-0560">Oxidoreductase</keyword>
<evidence type="ECO:0000256" key="4">
    <source>
        <dbReference type="ARBA" id="ARBA00023004"/>
    </source>
</evidence>
<dbReference type="PRINTS" id="PR00465">
    <property type="entry name" value="EP450IV"/>
</dbReference>
<protein>
    <submittedName>
        <fullName evidence="7">Uncharacterized protein</fullName>
    </submittedName>
</protein>
<dbReference type="PANTHER" id="PTHR24305:SF166">
    <property type="entry name" value="CYTOCHROME P450 12A4, MITOCHONDRIAL-RELATED"/>
    <property type="match status" value="1"/>
</dbReference>
<keyword evidence="4 5" id="KW-0408">Iron</keyword>
<comment type="cofactor">
    <cofactor evidence="1 5">
        <name>heme</name>
        <dbReference type="ChEBI" id="CHEBI:30413"/>
    </cofactor>
</comment>
<dbReference type="InterPro" id="IPR050121">
    <property type="entry name" value="Cytochrome_P450_monoxygenase"/>
</dbReference>
<evidence type="ECO:0000313" key="8">
    <source>
        <dbReference type="Proteomes" id="UP000309340"/>
    </source>
</evidence>
<comment type="caution">
    <text evidence="7">The sequence shown here is derived from an EMBL/GenBank/DDBJ whole genome shotgun (WGS) entry which is preliminary data.</text>
</comment>
<dbReference type="GO" id="GO:0016705">
    <property type="term" value="F:oxidoreductase activity, acting on paired donors, with incorporation or reduction of molecular oxygen"/>
    <property type="evidence" value="ECO:0007669"/>
    <property type="project" value="InterPro"/>
</dbReference>
<dbReference type="InterPro" id="IPR036396">
    <property type="entry name" value="Cyt_P450_sf"/>
</dbReference>
<feature type="binding site" description="axial binding residue" evidence="5">
    <location>
        <position position="490"/>
    </location>
    <ligand>
        <name>heme</name>
        <dbReference type="ChEBI" id="CHEBI:30413"/>
    </ligand>
    <ligandPart>
        <name>Fe</name>
        <dbReference type="ChEBI" id="CHEBI:18248"/>
    </ligandPart>
</feature>
<dbReference type="OrthoDB" id="1470350at2759"/>